<evidence type="ECO:0000256" key="4">
    <source>
        <dbReference type="ARBA" id="ARBA00022801"/>
    </source>
</evidence>
<dbReference type="NCBIfam" id="TIGR01704">
    <property type="entry name" value="MTA_SAH-Nsdase"/>
    <property type="match status" value="1"/>
</dbReference>
<dbReference type="EC" id="3.2.2.9" evidence="2"/>
<dbReference type="Gene3D" id="3.40.50.1580">
    <property type="entry name" value="Nucleoside phosphorylase domain"/>
    <property type="match status" value="1"/>
</dbReference>
<dbReference type="GO" id="GO:0009164">
    <property type="term" value="P:nucleoside catabolic process"/>
    <property type="evidence" value="ECO:0007669"/>
    <property type="project" value="InterPro"/>
</dbReference>
<evidence type="ECO:0000256" key="5">
    <source>
        <dbReference type="ARBA" id="ARBA00023167"/>
    </source>
</evidence>
<dbReference type="GO" id="GO:0008930">
    <property type="term" value="F:methylthioadenosine nucleosidase activity"/>
    <property type="evidence" value="ECO:0007669"/>
    <property type="project" value="InterPro"/>
</dbReference>
<evidence type="ECO:0000256" key="3">
    <source>
        <dbReference type="ARBA" id="ARBA00022605"/>
    </source>
</evidence>
<dbReference type="GO" id="GO:0008782">
    <property type="term" value="F:adenosylhomocysteine nucleosidase activity"/>
    <property type="evidence" value="ECO:0007669"/>
    <property type="project" value="UniProtKB-EC"/>
</dbReference>
<comment type="caution">
    <text evidence="7">The sequence shown here is derived from an EMBL/GenBank/DDBJ whole genome shotgun (WGS) entry which is preliminary data.</text>
</comment>
<reference evidence="7 8" key="1">
    <citation type="submission" date="2018-08" db="EMBL/GenBank/DDBJ databases">
        <title>A genome reference for cultivated species of the human gut microbiota.</title>
        <authorList>
            <person name="Zou Y."/>
            <person name="Xue W."/>
            <person name="Luo G."/>
        </authorList>
    </citation>
    <scope>NUCLEOTIDE SEQUENCE [LARGE SCALE GENOMIC DNA]</scope>
    <source>
        <strain evidence="7 8">OM06-4</strain>
    </source>
</reference>
<dbReference type="NCBIfam" id="NF004079">
    <property type="entry name" value="PRK05584.1"/>
    <property type="match status" value="1"/>
</dbReference>
<accession>A0A3E3EB09</accession>
<dbReference type="InterPro" id="IPR035994">
    <property type="entry name" value="Nucleoside_phosphorylase_sf"/>
</dbReference>
<dbReference type="UniPathway" id="UPA00904">
    <property type="reaction ID" value="UER00871"/>
</dbReference>
<dbReference type="GO" id="GO:0005829">
    <property type="term" value="C:cytosol"/>
    <property type="evidence" value="ECO:0007669"/>
    <property type="project" value="TreeGrafter"/>
</dbReference>
<evidence type="ECO:0000256" key="2">
    <source>
        <dbReference type="ARBA" id="ARBA00011974"/>
    </source>
</evidence>
<dbReference type="EMBL" id="QUSL01000021">
    <property type="protein sequence ID" value="RGD83714.1"/>
    <property type="molecule type" value="Genomic_DNA"/>
</dbReference>
<dbReference type="Proteomes" id="UP000261032">
    <property type="component" value="Unassembled WGS sequence"/>
</dbReference>
<dbReference type="InterPro" id="IPR000845">
    <property type="entry name" value="Nucleoside_phosphorylase_d"/>
</dbReference>
<protein>
    <recommendedName>
        <fullName evidence="2">adenosylhomocysteine nucleosidase</fullName>
        <ecNumber evidence="2">3.2.2.9</ecNumber>
    </recommendedName>
</protein>
<dbReference type="InterPro" id="IPR010049">
    <property type="entry name" value="MTA_SAH_Nsdase"/>
</dbReference>
<evidence type="ECO:0000313" key="7">
    <source>
        <dbReference type="EMBL" id="RGD83714.1"/>
    </source>
</evidence>
<evidence type="ECO:0000313" key="8">
    <source>
        <dbReference type="Proteomes" id="UP000261032"/>
    </source>
</evidence>
<proteinExistence type="predicted"/>
<evidence type="ECO:0000256" key="1">
    <source>
        <dbReference type="ARBA" id="ARBA00004945"/>
    </source>
</evidence>
<dbReference type="GO" id="GO:0019509">
    <property type="term" value="P:L-methionine salvage from methylthioadenosine"/>
    <property type="evidence" value="ECO:0007669"/>
    <property type="project" value="UniProtKB-UniPathway"/>
</dbReference>
<keyword evidence="5" id="KW-0486">Methionine biosynthesis</keyword>
<dbReference type="SUPFAM" id="SSF53167">
    <property type="entry name" value="Purine and uridine phosphorylases"/>
    <property type="match status" value="1"/>
</dbReference>
<gene>
    <name evidence="7" type="ORF">DXB93_12440</name>
</gene>
<dbReference type="PANTHER" id="PTHR46832:SF1">
    <property type="entry name" value="5'-METHYLTHIOADENOSINE_S-ADENOSYLHOMOCYSTEINE NUCLEOSIDASE"/>
    <property type="match status" value="1"/>
</dbReference>
<dbReference type="Pfam" id="PF01048">
    <property type="entry name" value="PNP_UDP_1"/>
    <property type="match status" value="1"/>
</dbReference>
<comment type="pathway">
    <text evidence="1">Amino-acid biosynthesis; L-methionine biosynthesis via salvage pathway; S-methyl-5-thio-alpha-D-ribose 1-phosphate from S-methyl-5'-thioadenosine (hydrolase route): step 1/2.</text>
</comment>
<sequence length="251" mass="27602">MINHKELFLYVRKEGEVSRMIGIIGAMEEEVAAIKEYMEITETRSILDCTFYQGTIKERQVVLLQGGVGKVNAAIYTTLLLTNYKIDYVINIGSAGGLCLTQEVGDIVISNEVCQHDFDITAFPNRVIGEVPGLPPRIEADRQLITQAKTILSNLNLNCEIGLIVSGDQFVATPEVATRIKNNFPDAKCTEMEAAAIAQTCYKFGTSFIITRSLSDVFGKGDSSVQFDEYLKKASQASAKMCIALIAETEH</sequence>
<dbReference type="PANTHER" id="PTHR46832">
    <property type="entry name" value="5'-METHYLTHIOADENOSINE/S-ADENOSYLHOMOCYSTEINE NUCLEOSIDASE"/>
    <property type="match status" value="1"/>
</dbReference>
<dbReference type="CDD" id="cd09008">
    <property type="entry name" value="MTAN"/>
    <property type="match status" value="1"/>
</dbReference>
<name>A0A3E3EB09_9FIRM</name>
<organism evidence="7 8">
    <name type="scientific">Thomasclavelia ramosa</name>
    <dbReference type="NCBI Taxonomy" id="1547"/>
    <lineage>
        <taxon>Bacteria</taxon>
        <taxon>Bacillati</taxon>
        <taxon>Bacillota</taxon>
        <taxon>Erysipelotrichia</taxon>
        <taxon>Erysipelotrichales</taxon>
        <taxon>Coprobacillaceae</taxon>
        <taxon>Thomasclavelia</taxon>
    </lineage>
</organism>
<dbReference type="GO" id="GO:0019284">
    <property type="term" value="P:L-methionine salvage from S-adenosylmethionine"/>
    <property type="evidence" value="ECO:0007669"/>
    <property type="project" value="TreeGrafter"/>
</dbReference>
<evidence type="ECO:0000259" key="6">
    <source>
        <dbReference type="Pfam" id="PF01048"/>
    </source>
</evidence>
<dbReference type="AlphaFoldDB" id="A0A3E3EB09"/>
<keyword evidence="3" id="KW-0028">Amino-acid biosynthesis</keyword>
<feature type="domain" description="Nucleoside phosphorylase" evidence="6">
    <location>
        <begin position="21"/>
        <end position="244"/>
    </location>
</feature>
<keyword evidence="7" id="KW-0326">Glycosidase</keyword>
<keyword evidence="4 7" id="KW-0378">Hydrolase</keyword>